<name>A0A1F6VQQ8_9BACT</name>
<organism evidence="2 3">
    <name type="scientific">Candidatus Nomurabacteria bacterium RIFCSPHIGHO2_02_FULL_38_15</name>
    <dbReference type="NCBI Taxonomy" id="1801752"/>
    <lineage>
        <taxon>Bacteria</taxon>
        <taxon>Candidatus Nomuraibacteriota</taxon>
    </lineage>
</organism>
<reference evidence="2 3" key="1">
    <citation type="journal article" date="2016" name="Nat. Commun.">
        <title>Thousands of microbial genomes shed light on interconnected biogeochemical processes in an aquifer system.</title>
        <authorList>
            <person name="Anantharaman K."/>
            <person name="Brown C.T."/>
            <person name="Hug L.A."/>
            <person name="Sharon I."/>
            <person name="Castelle C.J."/>
            <person name="Probst A.J."/>
            <person name="Thomas B.C."/>
            <person name="Singh A."/>
            <person name="Wilkins M.J."/>
            <person name="Karaoz U."/>
            <person name="Brodie E.L."/>
            <person name="Williams K.H."/>
            <person name="Hubbard S.S."/>
            <person name="Banfield J.F."/>
        </authorList>
    </citation>
    <scope>NUCLEOTIDE SEQUENCE [LARGE SCALE GENOMIC DNA]</scope>
</reference>
<evidence type="ECO:0000313" key="3">
    <source>
        <dbReference type="Proteomes" id="UP000179686"/>
    </source>
</evidence>
<sequence>MIPRPASPPNSANNPKPITTTPADLKNSGACLLCANEAEPNDKNASTGNVPSANASITSIPVINEPDDKATNCIDCVNPHGKKNVPKPIKSGVKVLCSILRKNEFIF</sequence>
<evidence type="ECO:0000256" key="1">
    <source>
        <dbReference type="SAM" id="MobiDB-lite"/>
    </source>
</evidence>
<comment type="caution">
    <text evidence="2">The sequence shown here is derived from an EMBL/GenBank/DDBJ whole genome shotgun (WGS) entry which is preliminary data.</text>
</comment>
<accession>A0A1F6VQQ8</accession>
<dbReference type="EMBL" id="MFUC01000015">
    <property type="protein sequence ID" value="OGI71944.1"/>
    <property type="molecule type" value="Genomic_DNA"/>
</dbReference>
<feature type="region of interest" description="Disordered" evidence="1">
    <location>
        <begin position="1"/>
        <end position="24"/>
    </location>
</feature>
<dbReference type="AlphaFoldDB" id="A0A1F6VQQ8"/>
<evidence type="ECO:0000313" key="2">
    <source>
        <dbReference type="EMBL" id="OGI71944.1"/>
    </source>
</evidence>
<protein>
    <submittedName>
        <fullName evidence="2">Uncharacterized protein</fullName>
    </submittedName>
</protein>
<proteinExistence type="predicted"/>
<dbReference type="Proteomes" id="UP000179686">
    <property type="component" value="Unassembled WGS sequence"/>
</dbReference>
<gene>
    <name evidence="2" type="ORF">A3J61_01770</name>
</gene>